<dbReference type="RefSeq" id="WP_083968594.1">
    <property type="nucleotide sequence ID" value="NZ_LQZG01000002.1"/>
</dbReference>
<dbReference type="CDD" id="cd01189">
    <property type="entry name" value="INT_ICEBs1_C_like"/>
    <property type="match status" value="1"/>
</dbReference>
<dbReference type="Gene3D" id="1.10.150.130">
    <property type="match status" value="1"/>
</dbReference>
<dbReference type="Proteomes" id="UP000076976">
    <property type="component" value="Unassembled WGS sequence"/>
</dbReference>
<evidence type="ECO:0000259" key="5">
    <source>
        <dbReference type="PROSITE" id="PS51898"/>
    </source>
</evidence>
<dbReference type="InterPro" id="IPR002104">
    <property type="entry name" value="Integrase_catalytic"/>
</dbReference>
<dbReference type="GO" id="GO:0003677">
    <property type="term" value="F:DNA binding"/>
    <property type="evidence" value="ECO:0007669"/>
    <property type="project" value="UniProtKB-KW"/>
</dbReference>
<feature type="compositionally biased region" description="Low complexity" evidence="4">
    <location>
        <begin position="9"/>
        <end position="21"/>
    </location>
</feature>
<dbReference type="GO" id="GO:0006310">
    <property type="term" value="P:DNA recombination"/>
    <property type="evidence" value="ECO:0007669"/>
    <property type="project" value="UniProtKB-KW"/>
</dbReference>
<evidence type="ECO:0000313" key="7">
    <source>
        <dbReference type="Proteomes" id="UP000076976"/>
    </source>
</evidence>
<accession>A0A176QE28</accession>
<gene>
    <name evidence="6" type="ORF">AWH69_07905</name>
</gene>
<dbReference type="AlphaFoldDB" id="A0A176QE28"/>
<comment type="similarity">
    <text evidence="1">Belongs to the 'phage' integrase family.</text>
</comment>
<proteinExistence type="inferred from homology"/>
<dbReference type="InterPro" id="IPR036625">
    <property type="entry name" value="E3-bd_dom_sf"/>
</dbReference>
<evidence type="ECO:0000256" key="4">
    <source>
        <dbReference type="SAM" id="MobiDB-lite"/>
    </source>
</evidence>
<dbReference type="InterPro" id="IPR055370">
    <property type="entry name" value="Lsr2_DNA-bd"/>
</dbReference>
<dbReference type="InterPro" id="IPR058717">
    <property type="entry name" value="Phage_L5_Integrase_N"/>
</dbReference>
<dbReference type="EMBL" id="LQZG01000002">
    <property type="protein sequence ID" value="OAB87934.1"/>
    <property type="molecule type" value="Genomic_DNA"/>
</dbReference>
<name>A0A176QE28_9MICO</name>
<dbReference type="Pfam" id="PF26003">
    <property type="entry name" value="Integrase_N_phage"/>
    <property type="match status" value="1"/>
</dbReference>
<dbReference type="Gene3D" id="1.10.443.10">
    <property type="entry name" value="Intergrase catalytic core"/>
    <property type="match status" value="1"/>
</dbReference>
<reference evidence="6 7" key="1">
    <citation type="submission" date="2016-01" db="EMBL/GenBank/DDBJ databases">
        <title>Janibacter melonis strain CD11_4 genome sequencing and assembly.</title>
        <authorList>
            <person name="Nair G.R."/>
            <person name="Kaur G."/>
            <person name="Chander A.M."/>
            <person name="Mayilraj S."/>
        </authorList>
    </citation>
    <scope>NUCLEOTIDE SEQUENCE [LARGE SCALE GENOMIC DNA]</scope>
    <source>
        <strain evidence="6 7">CD11-4</strain>
    </source>
</reference>
<comment type="caution">
    <text evidence="6">The sequence shown here is derived from an EMBL/GenBank/DDBJ whole genome shotgun (WGS) entry which is preliminary data.</text>
</comment>
<evidence type="ECO:0000256" key="3">
    <source>
        <dbReference type="ARBA" id="ARBA00023172"/>
    </source>
</evidence>
<keyword evidence="7" id="KW-1185">Reference proteome</keyword>
<feature type="region of interest" description="Disordered" evidence="4">
    <location>
        <begin position="1"/>
        <end position="47"/>
    </location>
</feature>
<dbReference type="Pfam" id="PF23359">
    <property type="entry name" value="Lsr2_DNA-bd"/>
    <property type="match status" value="1"/>
</dbReference>
<keyword evidence="3" id="KW-0233">DNA recombination</keyword>
<dbReference type="PROSITE" id="PS51898">
    <property type="entry name" value="TYR_RECOMBINASE"/>
    <property type="match status" value="1"/>
</dbReference>
<dbReference type="GO" id="GO:0016746">
    <property type="term" value="F:acyltransferase activity"/>
    <property type="evidence" value="ECO:0007669"/>
    <property type="project" value="InterPro"/>
</dbReference>
<dbReference type="InterPro" id="IPR050090">
    <property type="entry name" value="Tyrosine_recombinase_XerCD"/>
</dbReference>
<dbReference type="InterPro" id="IPR010998">
    <property type="entry name" value="Integrase_recombinase_N"/>
</dbReference>
<organism evidence="6 7">
    <name type="scientific">Janibacter melonis</name>
    <dbReference type="NCBI Taxonomy" id="262209"/>
    <lineage>
        <taxon>Bacteria</taxon>
        <taxon>Bacillati</taxon>
        <taxon>Actinomycetota</taxon>
        <taxon>Actinomycetes</taxon>
        <taxon>Micrococcales</taxon>
        <taxon>Intrasporangiaceae</taxon>
        <taxon>Janibacter</taxon>
    </lineage>
</organism>
<dbReference type="PANTHER" id="PTHR30349">
    <property type="entry name" value="PHAGE INTEGRASE-RELATED"/>
    <property type="match status" value="1"/>
</dbReference>
<dbReference type="Pfam" id="PF00589">
    <property type="entry name" value="Phage_integrase"/>
    <property type="match status" value="1"/>
</dbReference>
<evidence type="ECO:0000313" key="6">
    <source>
        <dbReference type="EMBL" id="OAB87934.1"/>
    </source>
</evidence>
<keyword evidence="2" id="KW-0238">DNA-binding</keyword>
<evidence type="ECO:0000256" key="2">
    <source>
        <dbReference type="ARBA" id="ARBA00023125"/>
    </source>
</evidence>
<dbReference type="InterPro" id="IPR011010">
    <property type="entry name" value="DNA_brk_join_enz"/>
</dbReference>
<evidence type="ECO:0000256" key="1">
    <source>
        <dbReference type="ARBA" id="ARBA00008857"/>
    </source>
</evidence>
<dbReference type="SUPFAM" id="SSF56349">
    <property type="entry name" value="DNA breaking-rejoining enzymes"/>
    <property type="match status" value="1"/>
</dbReference>
<dbReference type="Gene3D" id="4.10.320.10">
    <property type="entry name" value="E3-binding domain"/>
    <property type="match status" value="1"/>
</dbReference>
<protein>
    <recommendedName>
        <fullName evidence="5">Tyr recombinase domain-containing protein</fullName>
    </recommendedName>
</protein>
<feature type="domain" description="Tyr recombinase" evidence="5">
    <location>
        <begin position="283"/>
        <end position="471"/>
    </location>
</feature>
<sequence length="491" mass="53760">MSTFTPRHTPSTSTEATPSTAQDDAPKVRRAPRRSRARRASFGSTRQLASGRWQARYLDSDGTRRSAPRTFATARDAEDWLATSRADLLRGQWHSPSVGAVPLATYAGDYLAERVDLSDNTLSGYRRMLRLWLCADLIHPASGRRVNLGRLQLREITTASVREWHSAALATALARSVARTEASDRHRRSRALHAARVWAREHGHTVSTTGRLPEAVLSAWREAGEPAAATLALPPTEPERNEGHAQVAHAYSLLRSILGTAHRDGLIPANPCTLRGAGVIKSRERVPATPTEVARIAEHMPDRFAAAVIVAAYSGLRAGELFGLTRAHVDLSAGILRVERALVEIRGESLRFGPPKTASSLRTVHLPSPVTAVLAEHMAHHAAPGPDALIFAREDRRPVIAAERTKMFRDACSHVGRHDLRWHDLRHTGATIAAQNGASLRELQARLGHSTVSAAMRYQHATTERDRELADRMAAVIPTPQDAPTVLRSVR</sequence>
<dbReference type="GO" id="GO:0015074">
    <property type="term" value="P:DNA integration"/>
    <property type="evidence" value="ECO:0007669"/>
    <property type="project" value="InterPro"/>
</dbReference>
<feature type="compositionally biased region" description="Basic residues" evidence="4">
    <location>
        <begin position="28"/>
        <end position="39"/>
    </location>
</feature>
<dbReference type="PANTHER" id="PTHR30349:SF64">
    <property type="entry name" value="PROPHAGE INTEGRASE INTD-RELATED"/>
    <property type="match status" value="1"/>
</dbReference>
<dbReference type="InterPro" id="IPR013762">
    <property type="entry name" value="Integrase-like_cat_sf"/>
</dbReference>